<evidence type="ECO:0000256" key="9">
    <source>
        <dbReference type="ARBA" id="ARBA00023136"/>
    </source>
</evidence>
<dbReference type="InterPro" id="IPR027379">
    <property type="entry name" value="CLS_N"/>
</dbReference>
<dbReference type="Pfam" id="PF13396">
    <property type="entry name" value="PLDc_N"/>
    <property type="match status" value="1"/>
</dbReference>
<feature type="domain" description="PLD phosphodiesterase" evidence="14">
    <location>
        <begin position="386"/>
        <end position="413"/>
    </location>
</feature>
<dbReference type="CDD" id="cd09112">
    <property type="entry name" value="PLDc_CLS_2"/>
    <property type="match status" value="1"/>
</dbReference>
<reference evidence="15 16" key="1">
    <citation type="submission" date="2020-01" db="EMBL/GenBank/DDBJ databases">
        <title>Draft Genome Analysis of Muricauda sp. HICW Isolated from coastal seawater of PR China.</title>
        <authorList>
            <person name="Chen M.-X."/>
        </authorList>
    </citation>
    <scope>NUCLEOTIDE SEQUENCE [LARGE SCALE GENOMIC DNA]</scope>
    <source>
        <strain evidence="15 16">HICW</strain>
    </source>
</reference>
<feature type="transmembrane region" description="Helical" evidence="13">
    <location>
        <begin position="7"/>
        <end position="24"/>
    </location>
</feature>
<sequence length="473" mass="55003">MNTALTAIYILTSIWAIGAVIYHGRRPSRSISWALAIIFLPYLGAALYYLFGMNRRKFKFFNTKEFDKRNKYTHPKISTQEKFLTHFDDDIRKERLNRLIETNSDSTAKKGNSITALQDGGETFNVLFKAMEKAEKFIHVQYYILERGTLLDKMLELFKRKIREGVEVRIIYDSLGSYKLRGRPRKEFEDIGVKIYPIMPIRLTNLLFSLNFRNHRKIVIIDNKIAFTGGVNVSDKYISRKNELGKWKDIHLKLEGPIVNDLHLIFLKDYFFASNKEDFHIPDYLTEQQKAGDVDAQLVAGGPDSKHPTIMQQYIGMMNQAQKSICIANPYFVPGEAFLENMKIVAMEGVEIRLLVPKKSDSQAAKFAMFSHFEELLEVGVKIYFRPDFSHSKIMIVDDDLVSIGSGNFDIRSFELNYETNILIYNKEITTEMIGEFEKLCEKADLVTLERYQNRTIWLRFLEGLFKFFKPVI</sequence>
<evidence type="ECO:0000256" key="1">
    <source>
        <dbReference type="ARBA" id="ARBA00004651"/>
    </source>
</evidence>
<keyword evidence="8" id="KW-0443">Lipid metabolism</keyword>
<keyword evidence="9 13" id="KW-0472">Membrane</keyword>
<keyword evidence="3" id="KW-0444">Lipid biosynthesis</keyword>
<dbReference type="InterPro" id="IPR025202">
    <property type="entry name" value="PLD-like_dom"/>
</dbReference>
<dbReference type="Pfam" id="PF13091">
    <property type="entry name" value="PLDc_2"/>
    <property type="match status" value="2"/>
</dbReference>
<evidence type="ECO:0000259" key="14">
    <source>
        <dbReference type="PROSITE" id="PS50035"/>
    </source>
</evidence>
<comment type="caution">
    <text evidence="15">The sequence shown here is derived from an EMBL/GenBank/DDBJ whole genome shotgun (WGS) entry which is preliminary data.</text>
</comment>
<evidence type="ECO:0000256" key="11">
    <source>
        <dbReference type="ARBA" id="ARBA00023264"/>
    </source>
</evidence>
<organism evidence="15 16">
    <name type="scientific">Flagellimonas chongwuensis</name>
    <dbReference type="NCBI Taxonomy" id="2697365"/>
    <lineage>
        <taxon>Bacteria</taxon>
        <taxon>Pseudomonadati</taxon>
        <taxon>Bacteroidota</taxon>
        <taxon>Flavobacteriia</taxon>
        <taxon>Flavobacteriales</taxon>
        <taxon>Flavobacteriaceae</taxon>
        <taxon>Flagellimonas</taxon>
    </lineage>
</organism>
<dbReference type="SUPFAM" id="SSF56024">
    <property type="entry name" value="Phospholipase D/nuclease"/>
    <property type="match status" value="2"/>
</dbReference>
<evidence type="ECO:0000256" key="13">
    <source>
        <dbReference type="SAM" id="Phobius"/>
    </source>
</evidence>
<evidence type="ECO:0000256" key="10">
    <source>
        <dbReference type="ARBA" id="ARBA00023209"/>
    </source>
</evidence>
<dbReference type="AlphaFoldDB" id="A0A850N894"/>
<gene>
    <name evidence="15" type="primary">cls</name>
    <name evidence="15" type="ORF">GUA46_03880</name>
</gene>
<evidence type="ECO:0000313" key="16">
    <source>
        <dbReference type="Proteomes" id="UP000558089"/>
    </source>
</evidence>
<evidence type="ECO:0000256" key="6">
    <source>
        <dbReference type="ARBA" id="ARBA00022737"/>
    </source>
</evidence>
<evidence type="ECO:0000256" key="5">
    <source>
        <dbReference type="ARBA" id="ARBA00022692"/>
    </source>
</evidence>
<feature type="transmembrane region" description="Helical" evidence="13">
    <location>
        <begin position="30"/>
        <end position="51"/>
    </location>
</feature>
<dbReference type="Gene3D" id="3.30.870.10">
    <property type="entry name" value="Endonuclease Chain A"/>
    <property type="match status" value="2"/>
</dbReference>
<keyword evidence="4" id="KW-0808">Transferase</keyword>
<evidence type="ECO:0000256" key="8">
    <source>
        <dbReference type="ARBA" id="ARBA00023098"/>
    </source>
</evidence>
<keyword evidence="5 13" id="KW-0812">Transmembrane</keyword>
<evidence type="ECO:0000256" key="12">
    <source>
        <dbReference type="NCBIfam" id="TIGR04265"/>
    </source>
</evidence>
<evidence type="ECO:0000256" key="2">
    <source>
        <dbReference type="ARBA" id="ARBA00022475"/>
    </source>
</evidence>
<dbReference type="PANTHER" id="PTHR21248:SF22">
    <property type="entry name" value="PHOSPHOLIPASE D"/>
    <property type="match status" value="1"/>
</dbReference>
<accession>A0A850N894</accession>
<keyword evidence="6" id="KW-0677">Repeat</keyword>
<dbReference type="EMBL" id="WYET01000001">
    <property type="protein sequence ID" value="NVN17471.1"/>
    <property type="molecule type" value="Genomic_DNA"/>
</dbReference>
<name>A0A850N894_9FLAO</name>
<protein>
    <recommendedName>
        <fullName evidence="12">Cardiolipin synthase</fullName>
        <ecNumber evidence="12">2.7.8.-</ecNumber>
    </recommendedName>
</protein>
<evidence type="ECO:0000256" key="4">
    <source>
        <dbReference type="ARBA" id="ARBA00022679"/>
    </source>
</evidence>
<keyword evidence="16" id="KW-1185">Reference proteome</keyword>
<dbReference type="GO" id="GO:0008808">
    <property type="term" value="F:cardiolipin synthase activity"/>
    <property type="evidence" value="ECO:0007669"/>
    <property type="project" value="UniProtKB-UniRule"/>
</dbReference>
<dbReference type="PROSITE" id="PS50035">
    <property type="entry name" value="PLD"/>
    <property type="match status" value="2"/>
</dbReference>
<dbReference type="GO" id="GO:0005886">
    <property type="term" value="C:plasma membrane"/>
    <property type="evidence" value="ECO:0007669"/>
    <property type="project" value="UniProtKB-SubCell"/>
</dbReference>
<evidence type="ECO:0000256" key="7">
    <source>
        <dbReference type="ARBA" id="ARBA00022989"/>
    </source>
</evidence>
<dbReference type="RefSeq" id="WP_176619368.1">
    <property type="nucleotide sequence ID" value="NZ_WYET01000001.1"/>
</dbReference>
<keyword evidence="2" id="KW-1003">Cell membrane</keyword>
<dbReference type="EC" id="2.7.8.-" evidence="12"/>
<keyword evidence="10" id="KW-0594">Phospholipid biosynthesis</keyword>
<evidence type="ECO:0000313" key="15">
    <source>
        <dbReference type="EMBL" id="NVN17471.1"/>
    </source>
</evidence>
<dbReference type="InterPro" id="IPR001736">
    <property type="entry name" value="PLipase_D/transphosphatidylase"/>
</dbReference>
<keyword evidence="7 13" id="KW-1133">Transmembrane helix</keyword>
<dbReference type="NCBIfam" id="TIGR04265">
    <property type="entry name" value="bac_cardiolipin"/>
    <property type="match status" value="1"/>
</dbReference>
<feature type="domain" description="PLD phosphodiesterase" evidence="14">
    <location>
        <begin position="210"/>
        <end position="237"/>
    </location>
</feature>
<proteinExistence type="predicted"/>
<comment type="subcellular location">
    <subcellularLocation>
        <location evidence="1">Cell membrane</location>
        <topology evidence="1">Multi-pass membrane protein</topology>
    </subcellularLocation>
</comment>
<dbReference type="CDD" id="cd09110">
    <property type="entry name" value="PLDc_CLS_1"/>
    <property type="match status" value="1"/>
</dbReference>
<dbReference type="GO" id="GO:0032049">
    <property type="term" value="P:cardiolipin biosynthetic process"/>
    <property type="evidence" value="ECO:0007669"/>
    <property type="project" value="UniProtKB-UniRule"/>
</dbReference>
<dbReference type="Proteomes" id="UP000558089">
    <property type="component" value="Unassembled WGS sequence"/>
</dbReference>
<keyword evidence="11" id="KW-1208">Phospholipid metabolism</keyword>
<dbReference type="InterPro" id="IPR022924">
    <property type="entry name" value="Cardiolipin_synthase"/>
</dbReference>
<dbReference type="PANTHER" id="PTHR21248">
    <property type="entry name" value="CARDIOLIPIN SYNTHASE"/>
    <property type="match status" value="1"/>
</dbReference>
<evidence type="ECO:0000256" key="3">
    <source>
        <dbReference type="ARBA" id="ARBA00022516"/>
    </source>
</evidence>
<dbReference type="SMART" id="SM00155">
    <property type="entry name" value="PLDc"/>
    <property type="match status" value="2"/>
</dbReference>